<evidence type="ECO:0000256" key="7">
    <source>
        <dbReference type="ARBA" id="ARBA00048475"/>
    </source>
</evidence>
<proteinExistence type="inferred from homology"/>
<sequence length="297" mass="32947">MIATGSAVSRVELPGLTPWRQGKVRSVYEAGPEHLVIVASDRLSAYDCILPTPIPHKGAVLTQLSAFWFRALVNARPHHFVSADPREFPAPFRDHAEPLEGRSMLVRRADRVDIECVARGYLTGSGWREYQAAGSVCGVALPTGLHDGSRLDPAIFTPATKEESGHDQNVSFDEVVSRVGAGVATQLRDRTLALYEEARSFAWGRGLVLADTKFEFGWVDGALTLIDEILSPDSSRYWDRAEYEAGRLLSFDKQYVRDWLDASGWNHEPPAPALPDEVVARTSERYREAMRRLTGVA</sequence>
<dbReference type="GO" id="GO:0004639">
    <property type="term" value="F:phosphoribosylaminoimidazolesuccinocarboxamide synthase activity"/>
    <property type="evidence" value="ECO:0007669"/>
    <property type="project" value="UniProtKB-UniRule"/>
</dbReference>
<dbReference type="NCBIfam" id="TIGR00081">
    <property type="entry name" value="purC"/>
    <property type="match status" value="1"/>
</dbReference>
<dbReference type="PANTHER" id="PTHR43700">
    <property type="entry name" value="PHOSPHORIBOSYLAMINOIMIDAZOLE-SUCCINOCARBOXAMIDE SYNTHASE"/>
    <property type="match status" value="1"/>
</dbReference>
<dbReference type="PROSITE" id="PS01058">
    <property type="entry name" value="SAICAR_SYNTHETASE_2"/>
    <property type="match status" value="1"/>
</dbReference>
<evidence type="ECO:0000256" key="1">
    <source>
        <dbReference type="ARBA" id="ARBA00004672"/>
    </source>
</evidence>
<dbReference type="EC" id="6.3.2.6" evidence="8"/>
<evidence type="ECO:0000259" key="9">
    <source>
        <dbReference type="Pfam" id="PF01259"/>
    </source>
</evidence>
<comment type="caution">
    <text evidence="10">The sequence shown here is derived from an EMBL/GenBank/DDBJ whole genome shotgun (WGS) entry which is preliminary data.</text>
</comment>
<keyword evidence="4 8" id="KW-0547">Nucleotide-binding</keyword>
<comment type="pathway">
    <text evidence="1 8">Purine metabolism; IMP biosynthesis via de novo pathway; 5-amino-1-(5-phospho-D-ribosyl)imidazole-4-carboxamide from 5-amino-1-(5-phospho-D-ribosyl)imidazole-4-carboxylate: step 1/2.</text>
</comment>
<comment type="catalytic activity">
    <reaction evidence="7 8">
        <text>5-amino-1-(5-phospho-D-ribosyl)imidazole-4-carboxylate + L-aspartate + ATP = (2S)-2-[5-amino-1-(5-phospho-beta-D-ribosyl)imidazole-4-carboxamido]succinate + ADP + phosphate + 2 H(+)</text>
        <dbReference type="Rhea" id="RHEA:22628"/>
        <dbReference type="ChEBI" id="CHEBI:15378"/>
        <dbReference type="ChEBI" id="CHEBI:29991"/>
        <dbReference type="ChEBI" id="CHEBI:30616"/>
        <dbReference type="ChEBI" id="CHEBI:43474"/>
        <dbReference type="ChEBI" id="CHEBI:58443"/>
        <dbReference type="ChEBI" id="CHEBI:77657"/>
        <dbReference type="ChEBI" id="CHEBI:456216"/>
        <dbReference type="EC" id="6.3.2.6"/>
    </reaction>
</comment>
<dbReference type="PANTHER" id="PTHR43700:SF1">
    <property type="entry name" value="PHOSPHORIBOSYLAMINOIMIDAZOLE-SUCCINOCARBOXAMIDE SYNTHASE"/>
    <property type="match status" value="1"/>
</dbReference>
<dbReference type="GO" id="GO:0005524">
    <property type="term" value="F:ATP binding"/>
    <property type="evidence" value="ECO:0007669"/>
    <property type="project" value="UniProtKB-KW"/>
</dbReference>
<dbReference type="InterPro" id="IPR001636">
    <property type="entry name" value="SAICAR_synth"/>
</dbReference>
<dbReference type="SUPFAM" id="SSF56104">
    <property type="entry name" value="SAICAR synthase-like"/>
    <property type="match status" value="1"/>
</dbReference>
<comment type="similarity">
    <text evidence="2 8">Belongs to the SAICAR synthetase family.</text>
</comment>
<gene>
    <name evidence="8" type="primary">purC</name>
    <name evidence="10" type="ORF">HOP12_05705</name>
</gene>
<reference evidence="10 11" key="1">
    <citation type="submission" date="2020-04" db="EMBL/GenBank/DDBJ databases">
        <title>Metagenomic profiling of ammonia- and methane-oxidizing microorganisms in a Dutch drinking water treatment plant.</title>
        <authorList>
            <person name="Poghosyan L."/>
            <person name="Leucker S."/>
        </authorList>
    </citation>
    <scope>NUCLEOTIDE SEQUENCE [LARGE SCALE GENOMIC DNA]</scope>
    <source>
        <strain evidence="10">S-RSF-IL-03</strain>
    </source>
</reference>
<organism evidence="10 11">
    <name type="scientific">Eiseniibacteriota bacterium</name>
    <dbReference type="NCBI Taxonomy" id="2212470"/>
    <lineage>
        <taxon>Bacteria</taxon>
        <taxon>Candidatus Eiseniibacteriota</taxon>
    </lineage>
</organism>
<dbReference type="HAMAP" id="MF_00137">
    <property type="entry name" value="SAICAR_synth"/>
    <property type="match status" value="1"/>
</dbReference>
<keyword evidence="6 8" id="KW-0067">ATP-binding</keyword>
<dbReference type="Pfam" id="PF01259">
    <property type="entry name" value="SAICAR_synt"/>
    <property type="match status" value="1"/>
</dbReference>
<evidence type="ECO:0000313" key="10">
    <source>
        <dbReference type="EMBL" id="NOT33651.1"/>
    </source>
</evidence>
<evidence type="ECO:0000256" key="2">
    <source>
        <dbReference type="ARBA" id="ARBA00010190"/>
    </source>
</evidence>
<name>A0A849SGR9_UNCEI</name>
<evidence type="ECO:0000256" key="3">
    <source>
        <dbReference type="ARBA" id="ARBA00022598"/>
    </source>
</evidence>
<dbReference type="AlphaFoldDB" id="A0A849SGR9"/>
<accession>A0A849SGR9</accession>
<evidence type="ECO:0000256" key="8">
    <source>
        <dbReference type="HAMAP-Rule" id="MF_00137"/>
    </source>
</evidence>
<evidence type="ECO:0000256" key="5">
    <source>
        <dbReference type="ARBA" id="ARBA00022755"/>
    </source>
</evidence>
<dbReference type="CDD" id="cd01414">
    <property type="entry name" value="SAICAR_synt_Sc"/>
    <property type="match status" value="1"/>
</dbReference>
<dbReference type="Gene3D" id="3.30.200.20">
    <property type="entry name" value="Phosphorylase Kinase, domain 1"/>
    <property type="match status" value="1"/>
</dbReference>
<dbReference type="InterPro" id="IPR028923">
    <property type="entry name" value="SAICAR_synt/ADE2_N"/>
</dbReference>
<dbReference type="NCBIfam" id="NF010568">
    <property type="entry name" value="PRK13961.1"/>
    <property type="match status" value="1"/>
</dbReference>
<dbReference type="GO" id="GO:0006189">
    <property type="term" value="P:'de novo' IMP biosynthetic process"/>
    <property type="evidence" value="ECO:0007669"/>
    <property type="project" value="UniProtKB-UniRule"/>
</dbReference>
<keyword evidence="3 8" id="KW-0436">Ligase</keyword>
<dbReference type="EMBL" id="JABFRW010000061">
    <property type="protein sequence ID" value="NOT33651.1"/>
    <property type="molecule type" value="Genomic_DNA"/>
</dbReference>
<dbReference type="Gene3D" id="3.30.470.20">
    <property type="entry name" value="ATP-grasp fold, B domain"/>
    <property type="match status" value="1"/>
</dbReference>
<dbReference type="UniPathway" id="UPA00074">
    <property type="reaction ID" value="UER00131"/>
</dbReference>
<feature type="domain" description="SAICAR synthetase/ADE2 N-terminal" evidence="9">
    <location>
        <begin position="20"/>
        <end position="269"/>
    </location>
</feature>
<keyword evidence="5 8" id="KW-0658">Purine biosynthesis</keyword>
<dbReference type="Proteomes" id="UP000580839">
    <property type="component" value="Unassembled WGS sequence"/>
</dbReference>
<evidence type="ECO:0000313" key="11">
    <source>
        <dbReference type="Proteomes" id="UP000580839"/>
    </source>
</evidence>
<dbReference type="InterPro" id="IPR018236">
    <property type="entry name" value="SAICAR_synthetase_CS"/>
</dbReference>
<evidence type="ECO:0000256" key="4">
    <source>
        <dbReference type="ARBA" id="ARBA00022741"/>
    </source>
</evidence>
<evidence type="ECO:0000256" key="6">
    <source>
        <dbReference type="ARBA" id="ARBA00022840"/>
    </source>
</evidence>
<protein>
    <recommendedName>
        <fullName evidence="8">Phosphoribosylaminoimidazole-succinocarboxamide synthase</fullName>
        <ecNumber evidence="8">6.3.2.6</ecNumber>
    </recommendedName>
    <alternativeName>
        <fullName evidence="8">SAICAR synthetase</fullName>
    </alternativeName>
</protein>
<dbReference type="GO" id="GO:0005737">
    <property type="term" value="C:cytoplasm"/>
    <property type="evidence" value="ECO:0007669"/>
    <property type="project" value="TreeGrafter"/>
</dbReference>